<dbReference type="SUPFAM" id="SSF55486">
    <property type="entry name" value="Metalloproteases ('zincins'), catalytic domain"/>
    <property type="match status" value="1"/>
</dbReference>
<dbReference type="EMBL" id="WIXE01024050">
    <property type="protein sequence ID" value="KAK5965958.1"/>
    <property type="molecule type" value="Genomic_DNA"/>
</dbReference>
<sequence>MARSGYQQLVFYFVKTVPQTQNQNNSSRSFIYGSIGHIIGHELSHSLDTIGRDFDANGTYREWWEDEWIEQYDQRANCYARKYSKVTVSGWH</sequence>
<dbReference type="InterPro" id="IPR000718">
    <property type="entry name" value="Peptidase_M13"/>
</dbReference>
<evidence type="ECO:0000256" key="1">
    <source>
        <dbReference type="ARBA" id="ARBA00007357"/>
    </source>
</evidence>
<gene>
    <name evidence="3" type="ORF">GCK32_011375</name>
</gene>
<comment type="caution">
    <text evidence="3">The sequence shown here is derived from an EMBL/GenBank/DDBJ whole genome shotgun (WGS) entry which is preliminary data.</text>
</comment>
<keyword evidence="4" id="KW-1185">Reference proteome</keyword>
<dbReference type="PANTHER" id="PTHR11733">
    <property type="entry name" value="ZINC METALLOPROTEASE FAMILY M13 NEPRILYSIN-RELATED"/>
    <property type="match status" value="1"/>
</dbReference>
<evidence type="ECO:0000313" key="4">
    <source>
        <dbReference type="Proteomes" id="UP001331761"/>
    </source>
</evidence>
<dbReference type="PANTHER" id="PTHR11733:SF167">
    <property type="entry name" value="FI17812P1-RELATED"/>
    <property type="match status" value="1"/>
</dbReference>
<dbReference type="InterPro" id="IPR024079">
    <property type="entry name" value="MetalloPept_cat_dom_sf"/>
</dbReference>
<feature type="domain" description="Peptidase M13 C-terminal" evidence="2">
    <location>
        <begin position="24"/>
        <end position="88"/>
    </location>
</feature>
<dbReference type="Gene3D" id="3.40.390.10">
    <property type="entry name" value="Collagenase (Catalytic Domain)"/>
    <property type="match status" value="1"/>
</dbReference>
<dbReference type="PROSITE" id="PS51885">
    <property type="entry name" value="NEPRILYSIN"/>
    <property type="match status" value="1"/>
</dbReference>
<reference evidence="3 4" key="1">
    <citation type="submission" date="2019-10" db="EMBL/GenBank/DDBJ databases">
        <title>Assembly and Annotation for the nematode Trichostrongylus colubriformis.</title>
        <authorList>
            <person name="Martin J."/>
        </authorList>
    </citation>
    <scope>NUCLEOTIDE SEQUENCE [LARGE SCALE GENOMIC DNA]</scope>
    <source>
        <strain evidence="3">G859</strain>
        <tissue evidence="3">Whole worm</tissue>
    </source>
</reference>
<dbReference type="GO" id="GO:0004222">
    <property type="term" value="F:metalloendopeptidase activity"/>
    <property type="evidence" value="ECO:0007669"/>
    <property type="project" value="InterPro"/>
</dbReference>
<dbReference type="GO" id="GO:0016485">
    <property type="term" value="P:protein processing"/>
    <property type="evidence" value="ECO:0007669"/>
    <property type="project" value="TreeGrafter"/>
</dbReference>
<accession>A0AAN8IE57</accession>
<protein>
    <recommendedName>
        <fullName evidence="2">Peptidase M13 C-terminal domain-containing protein</fullName>
    </recommendedName>
</protein>
<dbReference type="Proteomes" id="UP001331761">
    <property type="component" value="Unassembled WGS sequence"/>
</dbReference>
<dbReference type="InterPro" id="IPR018497">
    <property type="entry name" value="Peptidase_M13_C"/>
</dbReference>
<evidence type="ECO:0000313" key="3">
    <source>
        <dbReference type="EMBL" id="KAK5965958.1"/>
    </source>
</evidence>
<dbReference type="AlphaFoldDB" id="A0AAN8IE57"/>
<evidence type="ECO:0000259" key="2">
    <source>
        <dbReference type="Pfam" id="PF01431"/>
    </source>
</evidence>
<dbReference type="Pfam" id="PF01431">
    <property type="entry name" value="Peptidase_M13"/>
    <property type="match status" value="1"/>
</dbReference>
<proteinExistence type="inferred from homology"/>
<organism evidence="3 4">
    <name type="scientific">Trichostrongylus colubriformis</name>
    <name type="common">Black scour worm</name>
    <dbReference type="NCBI Taxonomy" id="6319"/>
    <lineage>
        <taxon>Eukaryota</taxon>
        <taxon>Metazoa</taxon>
        <taxon>Ecdysozoa</taxon>
        <taxon>Nematoda</taxon>
        <taxon>Chromadorea</taxon>
        <taxon>Rhabditida</taxon>
        <taxon>Rhabditina</taxon>
        <taxon>Rhabditomorpha</taxon>
        <taxon>Strongyloidea</taxon>
        <taxon>Trichostrongylidae</taxon>
        <taxon>Trichostrongylus</taxon>
    </lineage>
</organism>
<name>A0AAN8IE57_TRICO</name>
<dbReference type="GO" id="GO:0005886">
    <property type="term" value="C:plasma membrane"/>
    <property type="evidence" value="ECO:0007669"/>
    <property type="project" value="TreeGrafter"/>
</dbReference>
<comment type="similarity">
    <text evidence="1">Belongs to the peptidase M13 family.</text>
</comment>